<keyword evidence="2" id="KW-1133">Transmembrane helix</keyword>
<reference evidence="4" key="2">
    <citation type="submission" date="2020-02" db="EMBL/GenBank/DDBJ databases">
        <authorList>
            <person name="Matsumoto Y."/>
            <person name="Motooka D."/>
            <person name="Nakamura S."/>
        </authorList>
    </citation>
    <scope>NUCLEOTIDE SEQUENCE</scope>
    <source>
        <strain evidence="4">JCM 13671</strain>
    </source>
</reference>
<feature type="compositionally biased region" description="Low complexity" evidence="1">
    <location>
        <begin position="13"/>
        <end position="24"/>
    </location>
</feature>
<proteinExistence type="predicted"/>
<feature type="region of interest" description="Disordered" evidence="1">
    <location>
        <begin position="81"/>
        <end position="110"/>
    </location>
</feature>
<name>A0A7I7Y3U4_9MYCO</name>
<reference evidence="4" key="1">
    <citation type="journal article" date="2019" name="Emerg. Microbes Infect.">
        <title>Comprehensive subspecies identification of 175 nontuberculous mycobacteria species based on 7547 genomic profiles.</title>
        <authorList>
            <person name="Matsumoto Y."/>
            <person name="Kinjo T."/>
            <person name="Motooka D."/>
            <person name="Nabeya D."/>
            <person name="Jung N."/>
            <person name="Uechi K."/>
            <person name="Horii T."/>
            <person name="Iida T."/>
            <person name="Fujita J."/>
            <person name="Nakamura S."/>
        </authorList>
    </citation>
    <scope>NUCLEOTIDE SEQUENCE [LARGE SCALE GENOMIC DNA]</scope>
    <source>
        <strain evidence="4">JCM 13671</strain>
    </source>
</reference>
<dbReference type="Gene3D" id="3.40.1000.70">
    <property type="entry name" value="PknH-like extracellular domain"/>
    <property type="match status" value="1"/>
</dbReference>
<feature type="region of interest" description="Disordered" evidence="1">
    <location>
        <begin position="1"/>
        <end position="49"/>
    </location>
</feature>
<dbReference type="InterPro" id="IPR038232">
    <property type="entry name" value="PknH-like_Extracell_sf"/>
</dbReference>
<protein>
    <recommendedName>
        <fullName evidence="3">PknH-like extracellular domain-containing protein</fullName>
    </recommendedName>
</protein>
<dbReference type="RefSeq" id="WP_085151377.1">
    <property type="nucleotide sequence ID" value="NZ_AP022612.1"/>
</dbReference>
<evidence type="ECO:0000313" key="5">
    <source>
        <dbReference type="Proteomes" id="UP000466931"/>
    </source>
</evidence>
<dbReference type="OrthoDB" id="4374883at2"/>
<dbReference type="InterPro" id="IPR026954">
    <property type="entry name" value="PknH-like_Extracell"/>
</dbReference>
<dbReference type="Proteomes" id="UP000466931">
    <property type="component" value="Chromosome"/>
</dbReference>
<feature type="compositionally biased region" description="Low complexity" evidence="1">
    <location>
        <begin position="87"/>
        <end position="110"/>
    </location>
</feature>
<accession>A0A7I7Y3U4</accession>
<keyword evidence="2" id="KW-0812">Transmembrane</keyword>
<feature type="compositionally biased region" description="Pro residues" evidence="1">
    <location>
        <begin position="25"/>
        <end position="44"/>
    </location>
</feature>
<keyword evidence="5" id="KW-1185">Reference proteome</keyword>
<keyword evidence="2" id="KW-0472">Membrane</keyword>
<dbReference type="EMBL" id="AP022612">
    <property type="protein sequence ID" value="BBZ36004.1"/>
    <property type="molecule type" value="Genomic_DNA"/>
</dbReference>
<evidence type="ECO:0000259" key="3">
    <source>
        <dbReference type="Pfam" id="PF14032"/>
    </source>
</evidence>
<evidence type="ECO:0000313" key="4">
    <source>
        <dbReference type="EMBL" id="BBZ36004.1"/>
    </source>
</evidence>
<feature type="transmembrane region" description="Helical" evidence="2">
    <location>
        <begin position="53"/>
        <end position="75"/>
    </location>
</feature>
<gene>
    <name evidence="4" type="ORF">MCNF_46090</name>
</gene>
<dbReference type="Pfam" id="PF14032">
    <property type="entry name" value="PknH_C"/>
    <property type="match status" value="1"/>
</dbReference>
<feature type="domain" description="PknH-like extracellular" evidence="3">
    <location>
        <begin position="110"/>
        <end position="298"/>
    </location>
</feature>
<evidence type="ECO:0000256" key="2">
    <source>
        <dbReference type="SAM" id="Phobius"/>
    </source>
</evidence>
<organism evidence="4 5">
    <name type="scientific">Mycolicibacterium confluentis</name>
    <dbReference type="NCBI Taxonomy" id="28047"/>
    <lineage>
        <taxon>Bacteria</taxon>
        <taxon>Bacillati</taxon>
        <taxon>Actinomycetota</taxon>
        <taxon>Actinomycetes</taxon>
        <taxon>Mycobacteriales</taxon>
        <taxon>Mycobacteriaceae</taxon>
        <taxon>Mycolicibacterium</taxon>
    </lineage>
</organism>
<evidence type="ECO:0000256" key="1">
    <source>
        <dbReference type="SAM" id="MobiDB-lite"/>
    </source>
</evidence>
<sequence>MTGAGGGADTPRDPFGGAPFAGDPFAPPPNSPPGQPFPPGPTQNPPRRGRPRILVGVLTAVAVVAILALVAWLVFGRSGGPDPEPAAEPATAPSSEIITTTTPPAPKTVSTAGLPPLLLSLEEIKEITGNAGLVDAGVTTRVEAPPANVATFDPPECMSSFGAHLPPAYENSGYVSVYAKNHMQQPTPSMQVAEGVADFPDPAAAQRAVTAYVDLWRGCAGKRFQWTHVPQGEFSMWTLGAPEDAGDGVSTLRSNNDASPVSVTRAVATKNNVLVDVWIIGSAVSGEAATIAKRIVARIPA</sequence>
<dbReference type="AlphaFoldDB" id="A0A7I7Y3U4"/>